<keyword evidence="5 11" id="KW-0805">Transcription regulation</keyword>
<organism evidence="16 17">
    <name type="scientific">Cylindrodendrum hubeiense</name>
    <dbReference type="NCBI Taxonomy" id="595255"/>
    <lineage>
        <taxon>Eukaryota</taxon>
        <taxon>Fungi</taxon>
        <taxon>Dikarya</taxon>
        <taxon>Ascomycota</taxon>
        <taxon>Pezizomycotina</taxon>
        <taxon>Sordariomycetes</taxon>
        <taxon>Hypocreomycetidae</taxon>
        <taxon>Hypocreales</taxon>
        <taxon>Nectriaceae</taxon>
        <taxon>Cylindrodendrum</taxon>
    </lineage>
</organism>
<accession>A0A9P5LDL8</accession>
<dbReference type="InterPro" id="IPR041285">
    <property type="entry name" value="MID_MedPIWI"/>
</dbReference>
<evidence type="ECO:0000256" key="5">
    <source>
        <dbReference type="ARBA" id="ARBA00023015"/>
    </source>
</evidence>
<dbReference type="Pfam" id="PF18296">
    <property type="entry name" value="MID_MedPIWI"/>
    <property type="match status" value="1"/>
</dbReference>
<proteinExistence type="inferred from homology"/>
<comment type="subcellular location">
    <subcellularLocation>
        <location evidence="1 11">Nucleus</location>
    </subcellularLocation>
</comment>
<evidence type="ECO:0000256" key="11">
    <source>
        <dbReference type="RuleBase" id="RU364134"/>
    </source>
</evidence>
<keyword evidence="8 11" id="KW-0539">Nucleus</keyword>
<dbReference type="PANTHER" id="PTHR48249:SF3">
    <property type="entry name" value="MEDIATOR OF RNA POLYMERASE II TRANSCRIPTION SUBUNIT 13"/>
    <property type="match status" value="1"/>
</dbReference>
<feature type="compositionally biased region" description="Polar residues" evidence="12">
    <location>
        <begin position="113"/>
        <end position="145"/>
    </location>
</feature>
<dbReference type="InterPro" id="IPR021643">
    <property type="entry name" value="Mediator_Med13_N"/>
</dbReference>
<name>A0A9P5LDL8_9HYPO</name>
<feature type="domain" description="Mediator complex subunit Med13 N-terminal" evidence="14">
    <location>
        <begin position="8"/>
        <end position="374"/>
    </location>
</feature>
<feature type="region of interest" description="Disordered" evidence="12">
    <location>
        <begin position="109"/>
        <end position="149"/>
    </location>
</feature>
<sequence>METGEYETNTLLINNVASVAFRVYEPSTDKSQSFHSVALEVEGALRNQGHVVAYDANRRAIWAFQIHSKDEVNDTLTSLPDATIEACGHTLAMGEEGTFEPINLQKNRAVGNGTLNTPTSSSSTGPALESQRSPLTSLSQNSVPSLQDGDARVANASTNDAKVGQTALKIIYEHFIAAVLSAVSFAFCSESMAIPLNYRTVLIPPLSSSYQDNDDYSTKKDPVLGTFRTYLTTTGSLIISLYLSHCRNLSSLEDVMVANLMPPNRPILAAPYGVFAAKQGPSNGENNTAPDTGLAQTPNTQVLSFRGIPDSQDSLWKHKCLKALELCGLDSSSLKSFSWVNLMVSRRTIQDADNEVKRSQATVPWPGSLCFRKKPVEISTTFRVGDTMLIGHEECHDPLGTARGWFNTAPERDEKFAKRKADRIAAVPREINGSEPQVQKPNGQSPLALQRPSATAAGVMYPTPPDAIQQHLGVTPSLDGTISSPGNPPPTAAVVDIDTAMPTAHPIGDTFNEEGWDGTNEPKRDQSDNNMLGDSDNMFGDMGGDMFGDHDITEDDFNFFDEQPGDDLDLSMGDLDTDLPPPPAQPAPPTPQLDPEPQKVIEEEPTQKPKIDVDDAVFAKPELKHARSSLNDELGQRSRTERSGSAKRESSPFDPDTVFKRVRASLMGSIDDQNLPSLGHRKSSIFQKVDFDPKLPMINKKYEQGGTYDFMTDRDTTKLNRDTGIPPEKEYLERDGKLNQKPKELPLPAGSLMKNFAGIEAPPSHPSPTRLDSYALGVDDSDVESDGDDSSSVSGGPISPMKSSVKRAILDDDAVSQVTSLKDGDTSDEGPDEQLAIELPRLSKPEPPEISLCRFFSDPEPLTLDLGLADEDFIQIAQLITEQAATGSLEIGIDQQSESKTSLATIKNHELTIARNSLQILQSIIPSTLGGATPIRLKGYLDVPDVPLLGQPNRLQPRPIPGRDPNADIMRANNLYQIPGPHLEVRRSDTKLSVLPSAVTFWASLGLAPSPGGKHINALCVFPGWKGMADHAGTFLCRLKSVYESLKLGTFSNMPLSGELEDGILQYEVDRISTSPDATVTGHGSTLVESMEVLKSSLTEWTAKEKNLVIYFVYSPDNPGSIIEACSAFQRCFDMYRKTLATRRESPQNELVLQLVPSDFLSSTTSLVIPPPGELVKLCMETYDRCTLFLSTEFGGPTPAPAIMLEQPLPRIIDFKLTNSPSASLMHENSCIHVAYAQSIDERWITAAWTDNRGQQQASASYCLGRKGKASSTSMNEVAHEIWESTLDLISIWKVHWRIIITKSGPMDPAEMEFWVDLARTESKAAVTMILMTVDTNPSLQLVPPIVKIPHTATSAFYSTPASTPQASILSPEQINTPATPMRDANAAGATPGADSAGEADSDAFLIDATDQTWGAVAGHRLSNSTTLLELQPALVSGYLIKRTGNKIEDPPVVMEVNLVHTEATPRAYEPLLREMLSYFRGLGTLARARGIVDRESDVRPWHIAAAEKDKPPGDSAAVSP</sequence>
<keyword evidence="6 11" id="KW-0010">Activator</keyword>
<dbReference type="GO" id="GO:0016592">
    <property type="term" value="C:mediator complex"/>
    <property type="evidence" value="ECO:0007669"/>
    <property type="project" value="InterPro"/>
</dbReference>
<dbReference type="OrthoDB" id="103819at2759"/>
<comment type="caution">
    <text evidence="16">The sequence shown here is derived from an EMBL/GenBank/DDBJ whole genome shotgun (WGS) entry which is preliminary data.</text>
</comment>
<evidence type="ECO:0000256" key="8">
    <source>
        <dbReference type="ARBA" id="ARBA00023242"/>
    </source>
</evidence>
<evidence type="ECO:0000256" key="1">
    <source>
        <dbReference type="ARBA" id="ARBA00004123"/>
    </source>
</evidence>
<feature type="region of interest" description="Disordered" evidence="12">
    <location>
        <begin position="1376"/>
        <end position="1399"/>
    </location>
</feature>
<evidence type="ECO:0000256" key="4">
    <source>
        <dbReference type="ARBA" id="ARBA00022491"/>
    </source>
</evidence>
<dbReference type="GO" id="GO:0045944">
    <property type="term" value="P:positive regulation of transcription by RNA polymerase II"/>
    <property type="evidence" value="ECO:0007669"/>
    <property type="project" value="TreeGrafter"/>
</dbReference>
<feature type="region of interest" description="Disordered" evidence="12">
    <location>
        <begin position="713"/>
        <end position="741"/>
    </location>
</feature>
<keyword evidence="17" id="KW-1185">Reference proteome</keyword>
<evidence type="ECO:0000256" key="9">
    <source>
        <dbReference type="ARBA" id="ARBA00025661"/>
    </source>
</evidence>
<evidence type="ECO:0000259" key="14">
    <source>
        <dbReference type="Pfam" id="PF11597"/>
    </source>
</evidence>
<comment type="subunit">
    <text evidence="11">Component of the SRB8-11 complex, which itself associates with the Mediator complex.</text>
</comment>
<keyword evidence="7 11" id="KW-0804">Transcription</keyword>
<keyword evidence="4 11" id="KW-0678">Repressor</keyword>
<evidence type="ECO:0000313" key="17">
    <source>
        <dbReference type="Proteomes" id="UP000722485"/>
    </source>
</evidence>
<feature type="region of interest" description="Disordered" evidence="12">
    <location>
        <begin position="502"/>
        <end position="597"/>
    </location>
</feature>
<feature type="domain" description="MID" evidence="15">
    <location>
        <begin position="1014"/>
        <end position="1186"/>
    </location>
</feature>
<dbReference type="PANTHER" id="PTHR48249">
    <property type="entry name" value="MEDIATOR OF RNA POLYMERASE II TRANSCRIPTION SUBUNIT 13"/>
    <property type="match status" value="1"/>
</dbReference>
<evidence type="ECO:0000256" key="10">
    <source>
        <dbReference type="ARBA" id="ARBA00032008"/>
    </source>
</evidence>
<feature type="compositionally biased region" description="Acidic residues" evidence="12">
    <location>
        <begin position="552"/>
        <end position="569"/>
    </location>
</feature>
<dbReference type="Proteomes" id="UP000722485">
    <property type="component" value="Unassembled WGS sequence"/>
</dbReference>
<feature type="domain" description="Mediator complex subunit Med13 C-terminal" evidence="13">
    <location>
        <begin position="1199"/>
        <end position="1507"/>
    </location>
</feature>
<dbReference type="InterPro" id="IPR009401">
    <property type="entry name" value="Med13_C"/>
</dbReference>
<dbReference type="GO" id="GO:0003713">
    <property type="term" value="F:transcription coactivator activity"/>
    <property type="evidence" value="ECO:0007669"/>
    <property type="project" value="TreeGrafter"/>
</dbReference>
<feature type="compositionally biased region" description="Acidic residues" evidence="12">
    <location>
        <begin position="779"/>
        <end position="789"/>
    </location>
</feature>
<comment type="similarity">
    <text evidence="2 11">Belongs to the Mediator complex subunit 13 family.</text>
</comment>
<feature type="region of interest" description="Disordered" evidence="12">
    <location>
        <begin position="624"/>
        <end position="657"/>
    </location>
</feature>
<evidence type="ECO:0000256" key="3">
    <source>
        <dbReference type="ARBA" id="ARBA00019618"/>
    </source>
</evidence>
<feature type="compositionally biased region" description="Pro residues" evidence="12">
    <location>
        <begin position="579"/>
        <end position="594"/>
    </location>
</feature>
<feature type="region of interest" description="Disordered" evidence="12">
    <location>
        <begin position="757"/>
        <end position="804"/>
    </location>
</feature>
<dbReference type="InterPro" id="IPR051139">
    <property type="entry name" value="Mediator_complx_sub13"/>
</dbReference>
<evidence type="ECO:0000256" key="2">
    <source>
        <dbReference type="ARBA" id="ARBA00009354"/>
    </source>
</evidence>
<dbReference type="Pfam" id="PF11597">
    <property type="entry name" value="Med13_N"/>
    <property type="match status" value="1"/>
</dbReference>
<evidence type="ECO:0000259" key="15">
    <source>
        <dbReference type="Pfam" id="PF18296"/>
    </source>
</evidence>
<protein>
    <recommendedName>
        <fullName evidence="3 11">Mediator of RNA polymerase II transcription subunit 13</fullName>
    </recommendedName>
    <alternativeName>
        <fullName evidence="10 11">Mediator complex subunit 13</fullName>
    </alternativeName>
</protein>
<evidence type="ECO:0000256" key="7">
    <source>
        <dbReference type="ARBA" id="ARBA00023163"/>
    </source>
</evidence>
<dbReference type="Pfam" id="PF06333">
    <property type="entry name" value="Med13_C"/>
    <property type="match status" value="1"/>
</dbReference>
<dbReference type="EMBL" id="JAANBB010000253">
    <property type="protein sequence ID" value="KAF7545444.1"/>
    <property type="molecule type" value="Genomic_DNA"/>
</dbReference>
<evidence type="ECO:0000259" key="13">
    <source>
        <dbReference type="Pfam" id="PF06333"/>
    </source>
</evidence>
<evidence type="ECO:0000256" key="6">
    <source>
        <dbReference type="ARBA" id="ARBA00023159"/>
    </source>
</evidence>
<evidence type="ECO:0000313" key="16">
    <source>
        <dbReference type="EMBL" id="KAF7545444.1"/>
    </source>
</evidence>
<comment type="function">
    <text evidence="9 11">Component of the SRB8-11 complex. The SRB8-11 complex is a regulatory module of the Mediator complex which is itself involved in regulation of basal and activated RNA polymerase II-dependent transcription. The SRB8-11 complex may be involved in the transcriptional repression of a subset of genes regulated by Mediator. It may inhibit the association of the Mediator complex with RNA polymerase II to form the holoenzyme complex.</text>
</comment>
<evidence type="ECO:0000256" key="12">
    <source>
        <dbReference type="SAM" id="MobiDB-lite"/>
    </source>
</evidence>
<gene>
    <name evidence="16" type="ORF">G7Z17_g9166</name>
</gene>
<feature type="compositionally biased region" description="Basic and acidic residues" evidence="12">
    <location>
        <begin position="634"/>
        <end position="651"/>
    </location>
</feature>
<reference evidence="16" key="1">
    <citation type="submission" date="2020-03" db="EMBL/GenBank/DDBJ databases">
        <title>Draft Genome Sequence of Cylindrodendrum hubeiense.</title>
        <authorList>
            <person name="Buettner E."/>
            <person name="Kellner H."/>
        </authorList>
    </citation>
    <scope>NUCLEOTIDE SEQUENCE</scope>
    <source>
        <strain evidence="16">IHI 201604</strain>
    </source>
</reference>